<reference evidence="9 10" key="1">
    <citation type="submission" date="2016-03" db="EMBL/GenBank/DDBJ databases">
        <title>Trachymyrmex septentrionalis WGS genome.</title>
        <authorList>
            <person name="Nygaard S."/>
            <person name="Hu H."/>
            <person name="Boomsma J."/>
            <person name="Zhang G."/>
        </authorList>
    </citation>
    <scope>NUCLEOTIDE SEQUENCE [LARGE SCALE GENOMIC DNA]</scope>
    <source>
        <strain evidence="9">Tsep2-gDNA-1</strain>
        <tissue evidence="9">Whole body</tissue>
    </source>
</reference>
<dbReference type="FunFam" id="3.30.479.10:FF:000003">
    <property type="entry name" value="6-pyruvoyl tetrahydrobiopterin synthase"/>
    <property type="match status" value="1"/>
</dbReference>
<keyword evidence="7" id="KW-0783">Tetrahydrobiopterin biosynthesis</keyword>
<dbReference type="GO" id="GO:0005739">
    <property type="term" value="C:mitochondrion"/>
    <property type="evidence" value="ECO:0007669"/>
    <property type="project" value="TreeGrafter"/>
</dbReference>
<evidence type="ECO:0000313" key="10">
    <source>
        <dbReference type="Proteomes" id="UP000078541"/>
    </source>
</evidence>
<dbReference type="PROSITE" id="PS00987">
    <property type="entry name" value="PTPS_1"/>
    <property type="match status" value="1"/>
</dbReference>
<comment type="cofactor">
    <cofactor evidence="1">
        <name>Zn(2+)</name>
        <dbReference type="ChEBI" id="CHEBI:29105"/>
    </cofactor>
</comment>
<dbReference type="GO" id="GO:0046872">
    <property type="term" value="F:metal ion binding"/>
    <property type="evidence" value="ECO:0007669"/>
    <property type="project" value="UniProtKB-KW"/>
</dbReference>
<dbReference type="InterPro" id="IPR022470">
    <property type="entry name" value="PTPS_Cys_AS"/>
</dbReference>
<accession>A0A195ESD8</accession>
<organism evidence="9 10">
    <name type="scientific">Trachymyrmex septentrionalis</name>
    <dbReference type="NCBI Taxonomy" id="34720"/>
    <lineage>
        <taxon>Eukaryota</taxon>
        <taxon>Metazoa</taxon>
        <taxon>Ecdysozoa</taxon>
        <taxon>Arthropoda</taxon>
        <taxon>Hexapoda</taxon>
        <taxon>Insecta</taxon>
        <taxon>Pterygota</taxon>
        <taxon>Neoptera</taxon>
        <taxon>Endopterygota</taxon>
        <taxon>Hymenoptera</taxon>
        <taxon>Apocrita</taxon>
        <taxon>Aculeata</taxon>
        <taxon>Formicoidea</taxon>
        <taxon>Formicidae</taxon>
        <taxon>Myrmicinae</taxon>
        <taxon>Trachymyrmex</taxon>
    </lineage>
</organism>
<keyword evidence="6" id="KW-0862">Zinc</keyword>
<dbReference type="Pfam" id="PF01242">
    <property type="entry name" value="PTPS"/>
    <property type="match status" value="1"/>
</dbReference>
<dbReference type="InterPro" id="IPR038418">
    <property type="entry name" value="6-PTP_synth/QueD_sf"/>
</dbReference>
<evidence type="ECO:0000256" key="1">
    <source>
        <dbReference type="ARBA" id="ARBA00001947"/>
    </source>
</evidence>
<name>A0A195ESD8_9HYME</name>
<keyword evidence="5" id="KW-0479">Metal-binding</keyword>
<evidence type="ECO:0000256" key="2">
    <source>
        <dbReference type="ARBA" id="ARBA00005126"/>
    </source>
</evidence>
<dbReference type="GO" id="GO:0006729">
    <property type="term" value="P:tetrahydrobiopterin biosynthetic process"/>
    <property type="evidence" value="ECO:0007669"/>
    <property type="project" value="UniProtKB-UniPathway"/>
</dbReference>
<dbReference type="GO" id="GO:0003874">
    <property type="term" value="F:6-pyruvoyltetrahydropterin synthase activity"/>
    <property type="evidence" value="ECO:0007669"/>
    <property type="project" value="UniProtKB-EC"/>
</dbReference>
<comment type="similarity">
    <text evidence="3">Belongs to the PTPS family.</text>
</comment>
<dbReference type="PANTHER" id="PTHR12589:SF7">
    <property type="entry name" value="6-PYRUVOYL TETRAHYDROBIOPTERIN SYNTHASE"/>
    <property type="match status" value="1"/>
</dbReference>
<dbReference type="InterPro" id="IPR007115">
    <property type="entry name" value="6-PTP_synth/QueD"/>
</dbReference>
<evidence type="ECO:0000256" key="7">
    <source>
        <dbReference type="ARBA" id="ARBA00023007"/>
    </source>
</evidence>
<dbReference type="UniPathway" id="UPA00849">
    <property type="reaction ID" value="UER00819"/>
</dbReference>
<comment type="pathway">
    <text evidence="2">Cofactor biosynthesis; tetrahydrobiopterin biosynthesis; tetrahydrobiopterin from 7,8-dihydroneopterin triphosphate: step 1/3.</text>
</comment>
<keyword evidence="10" id="KW-1185">Reference proteome</keyword>
<proteinExistence type="inferred from homology"/>
<evidence type="ECO:0000256" key="5">
    <source>
        <dbReference type="ARBA" id="ARBA00022723"/>
    </source>
</evidence>
<evidence type="ECO:0000256" key="6">
    <source>
        <dbReference type="ARBA" id="ARBA00022833"/>
    </source>
</evidence>
<protein>
    <recommendedName>
        <fullName evidence="4">6-pyruvoyltetrahydropterin synthase</fullName>
        <ecNumber evidence="4">4.2.3.12</ecNumber>
    </recommendedName>
</protein>
<sequence>MEIPNRERRPIAYLTRKAQISCCHRLHSPFLSDNENELIYGKCNNVFGHGHNYIVEVTVRGPVNPLTGMVMNLEDLKDCMQKVLMDKMDHKNIDKQIEYFHKMVSTTENVAIYIFNDLKKHMSNPELLYEVKVHETDKNVMCFRGEYDENVSSAS</sequence>
<evidence type="ECO:0000313" key="9">
    <source>
        <dbReference type="EMBL" id="KYN31086.1"/>
    </source>
</evidence>
<dbReference type="AlphaFoldDB" id="A0A195ESD8"/>
<gene>
    <name evidence="9" type="ORF">ALC56_14898</name>
</gene>
<dbReference type="EC" id="4.2.3.12" evidence="4"/>
<dbReference type="EMBL" id="KQ981993">
    <property type="protein sequence ID" value="KYN31086.1"/>
    <property type="molecule type" value="Genomic_DNA"/>
</dbReference>
<dbReference type="Proteomes" id="UP000078541">
    <property type="component" value="Unassembled WGS sequence"/>
</dbReference>
<keyword evidence="8" id="KW-0456">Lyase</keyword>
<evidence type="ECO:0000256" key="3">
    <source>
        <dbReference type="ARBA" id="ARBA00009164"/>
    </source>
</evidence>
<evidence type="ECO:0000256" key="4">
    <source>
        <dbReference type="ARBA" id="ARBA00013100"/>
    </source>
</evidence>
<dbReference type="KEGG" id="tsep:108755737"/>
<evidence type="ECO:0000256" key="8">
    <source>
        <dbReference type="ARBA" id="ARBA00023239"/>
    </source>
</evidence>
<dbReference type="STRING" id="34720.A0A195ESD8"/>
<dbReference type="Gene3D" id="3.30.479.10">
    <property type="entry name" value="6-pyruvoyl tetrahydropterin synthase/QueD"/>
    <property type="match status" value="1"/>
</dbReference>
<dbReference type="PANTHER" id="PTHR12589">
    <property type="entry name" value="PYRUVOYL TETRAHYDROBIOPTERIN SYNTHASE"/>
    <property type="match status" value="1"/>
</dbReference>
<dbReference type="SUPFAM" id="SSF55620">
    <property type="entry name" value="Tetrahydrobiopterin biosynthesis enzymes-like"/>
    <property type="match status" value="1"/>
</dbReference>